<evidence type="ECO:0000313" key="7">
    <source>
        <dbReference type="Proteomes" id="UP000241769"/>
    </source>
</evidence>
<evidence type="ECO:0000313" key="6">
    <source>
        <dbReference type="EMBL" id="PRP87014.1"/>
    </source>
</evidence>
<accession>A0A2P6NSS5</accession>
<name>A0A2P6NSS5_9EUKA</name>
<keyword evidence="7" id="KW-1185">Reference proteome</keyword>
<dbReference type="InterPro" id="IPR003661">
    <property type="entry name" value="HisK_dim/P_dom"/>
</dbReference>
<dbReference type="OrthoDB" id="60033at2759"/>
<dbReference type="GO" id="GO:0000155">
    <property type="term" value="F:phosphorelay sensor kinase activity"/>
    <property type="evidence" value="ECO:0007669"/>
    <property type="project" value="InterPro"/>
</dbReference>
<dbReference type="FunFam" id="3.30.565.10:FF:000010">
    <property type="entry name" value="Sensor histidine kinase RcsC"/>
    <property type="match status" value="1"/>
</dbReference>
<dbReference type="CDD" id="cd16922">
    <property type="entry name" value="HATPase_EvgS-ArcB-TorS-like"/>
    <property type="match status" value="1"/>
</dbReference>
<evidence type="ECO:0000256" key="3">
    <source>
        <dbReference type="PROSITE-ProRule" id="PRU00169"/>
    </source>
</evidence>
<gene>
    <name evidence="6" type="ORF">PROFUN_04996</name>
</gene>
<dbReference type="SMART" id="SM00387">
    <property type="entry name" value="HATPase_c"/>
    <property type="match status" value="1"/>
</dbReference>
<dbReference type="Gene3D" id="1.10.287.130">
    <property type="match status" value="1"/>
</dbReference>
<protein>
    <submittedName>
        <fullName evidence="6">Signal transduction histidine kinase</fullName>
    </submittedName>
</protein>
<dbReference type="InterPro" id="IPR011006">
    <property type="entry name" value="CheY-like_superfamily"/>
</dbReference>
<dbReference type="InterPro" id="IPR036890">
    <property type="entry name" value="HATPase_C_sf"/>
</dbReference>
<organism evidence="6 7">
    <name type="scientific">Planoprotostelium fungivorum</name>
    <dbReference type="NCBI Taxonomy" id="1890364"/>
    <lineage>
        <taxon>Eukaryota</taxon>
        <taxon>Amoebozoa</taxon>
        <taxon>Evosea</taxon>
        <taxon>Variosea</taxon>
        <taxon>Cavosteliida</taxon>
        <taxon>Cavosteliaceae</taxon>
        <taxon>Planoprotostelium</taxon>
    </lineage>
</organism>
<dbReference type="AlphaFoldDB" id="A0A2P6NSS5"/>
<reference evidence="6 7" key="1">
    <citation type="journal article" date="2018" name="Genome Biol. Evol.">
        <title>Multiple Roots of Fruiting Body Formation in Amoebozoa.</title>
        <authorList>
            <person name="Hillmann F."/>
            <person name="Forbes G."/>
            <person name="Novohradska S."/>
            <person name="Ferling I."/>
            <person name="Riege K."/>
            <person name="Groth M."/>
            <person name="Westermann M."/>
            <person name="Marz M."/>
            <person name="Spaller T."/>
            <person name="Winckler T."/>
            <person name="Schaap P."/>
            <person name="Glockner G."/>
        </authorList>
    </citation>
    <scope>NUCLEOTIDE SEQUENCE [LARGE SCALE GENOMIC DNA]</scope>
    <source>
        <strain evidence="6 7">Jena</strain>
    </source>
</reference>
<dbReference type="SMART" id="SM00448">
    <property type="entry name" value="REC"/>
    <property type="match status" value="1"/>
</dbReference>
<dbReference type="Pfam" id="PF00512">
    <property type="entry name" value="HisKA"/>
    <property type="match status" value="1"/>
</dbReference>
<feature type="modified residue" description="4-aspartylphosphate" evidence="3">
    <location>
        <position position="906"/>
    </location>
</feature>
<evidence type="ECO:0000259" key="5">
    <source>
        <dbReference type="PROSITE" id="PS50110"/>
    </source>
</evidence>
<dbReference type="EMBL" id="MDYQ01000024">
    <property type="protein sequence ID" value="PRP87014.1"/>
    <property type="molecule type" value="Genomic_DNA"/>
</dbReference>
<feature type="domain" description="Response regulatory" evidence="5">
    <location>
        <begin position="855"/>
        <end position="972"/>
    </location>
</feature>
<dbReference type="CDD" id="cd00082">
    <property type="entry name" value="HisKA"/>
    <property type="match status" value="1"/>
</dbReference>
<dbReference type="InterPro" id="IPR004358">
    <property type="entry name" value="Sig_transdc_His_kin-like_C"/>
</dbReference>
<dbReference type="InterPro" id="IPR005467">
    <property type="entry name" value="His_kinase_dom"/>
</dbReference>
<comment type="caution">
    <text evidence="6">The sequence shown here is derived from an EMBL/GenBank/DDBJ whole genome shotgun (WGS) entry which is preliminary data.</text>
</comment>
<dbReference type="InterPro" id="IPR003594">
    <property type="entry name" value="HATPase_dom"/>
</dbReference>
<dbReference type="PROSITE" id="PS50109">
    <property type="entry name" value="HIS_KIN"/>
    <property type="match status" value="1"/>
</dbReference>
<dbReference type="Pfam" id="PF00072">
    <property type="entry name" value="Response_reg"/>
    <property type="match status" value="1"/>
</dbReference>
<dbReference type="PRINTS" id="PR00344">
    <property type="entry name" value="BCTRLSENSOR"/>
</dbReference>
<evidence type="ECO:0000256" key="1">
    <source>
        <dbReference type="ARBA" id="ARBA00022553"/>
    </source>
</evidence>
<keyword evidence="6" id="KW-0418">Kinase</keyword>
<dbReference type="CDD" id="cd17546">
    <property type="entry name" value="REC_hyHK_CKI1_RcsC-like"/>
    <property type="match status" value="1"/>
</dbReference>
<dbReference type="PANTHER" id="PTHR45339:SF1">
    <property type="entry name" value="HYBRID SIGNAL TRANSDUCTION HISTIDINE KINASE J"/>
    <property type="match status" value="1"/>
</dbReference>
<dbReference type="STRING" id="1890364.A0A2P6NSS5"/>
<dbReference type="Proteomes" id="UP000241769">
    <property type="component" value="Unassembled WGS sequence"/>
</dbReference>
<dbReference type="SMART" id="SM00388">
    <property type="entry name" value="HisKA"/>
    <property type="match status" value="1"/>
</dbReference>
<dbReference type="SUPFAM" id="SSF52172">
    <property type="entry name" value="CheY-like"/>
    <property type="match status" value="1"/>
</dbReference>
<dbReference type="Gene3D" id="3.30.565.10">
    <property type="entry name" value="Histidine kinase-like ATPase, C-terminal domain"/>
    <property type="match status" value="1"/>
</dbReference>
<proteinExistence type="predicted"/>
<evidence type="ECO:0000259" key="4">
    <source>
        <dbReference type="PROSITE" id="PS50109"/>
    </source>
</evidence>
<dbReference type="Gene3D" id="3.40.50.2300">
    <property type="match status" value="1"/>
</dbReference>
<dbReference type="InParanoid" id="A0A2P6NSS5"/>
<dbReference type="InterPro" id="IPR001789">
    <property type="entry name" value="Sig_transdc_resp-reg_receiver"/>
</dbReference>
<dbReference type="InterPro" id="IPR036097">
    <property type="entry name" value="HisK_dim/P_sf"/>
</dbReference>
<keyword evidence="2" id="KW-0902">Two-component regulatory system</keyword>
<sequence>MGWKRPRTESSGQQIISDLLTEALTSSSEGLLVLKWEGGDLTISLANISARLGLRLDEEKIDVYRYSKDQHLISPDLSGAVISFEHDDSNIHPSFWRAALESMNTKTAVKKKYDLHYNGGFHFIEVSFHPSRTDSYVFAHLTWFHHTYPMFEQRLLSVDEQQFAINLGNMSSTPSFMCLYDPRVSDILNIRHNPAYQKQFWQDRDIEGRFFGRDAGVTTEQVDWWSGRFCSMIGQRDTVKVENTVSLPTGGTHHTILEGRYIDSMDVRTGKYIYLDERSTDDQYVHRFMSIQHDVTKIKALEEENKASTELIRLQKAFLDTAPTPMTLIEPLPDGHAICRYLNSASQGIMDTMGIHNVQGKHSKDVGLSVETMKLYTDPIARLKAEGCKDIYQYIQYDPFFDRHFHLSVWELEDNRYGIHSLDLTELKVMEKKLEKSKIDLERQVKERDSALEVQSRFLSTMSHEIRTPLAGIMGALRHFQDASEDEESKEMSHIGHVCCTQLLKVIGDVLDFSKLEARHVTLDIESVPIHHLLEECMNVICIQTLEKNITLVNTLSLPITTFKIDGGKLKQVLINLLSNASKFTPNGGEIVMDVQLSERQDHKREMKISISDNGIGISAEQQEMIFRPFVQSDSSTTRKYGGTGLGLSISKMIVKLMGGDIRLESNLNEGSKFTISLEVDEIDGVNEEDIRLRSVCDQISLLAKNEDIRVAIVEPNQRQSLSLSHWMRSLNIKTIEGKTLSDIEPHLHEKVHIFIVDSKEEKTERYWDVRMRTILDEGGFAISSENPSAIGGMLPDDAFDKAHQIIGHDRLFTLRKPFQVTQLVNMLDRILLKSRRASVVVSKESEKKDLKRLSVMIAEDNVINQKMAIRMLKKLGIDPIVVSNGQLAVDWMEKGEKEVDIILMDINMPSMGGVEATHCIRKMKGRQPWIIALTADAIASHHDSYLNAGMDHVLTKPVDAERLSETILRYSERREMIIQRDMRDIMRDVMIVDGDGLLGFSRPFGKREHTIETSEDIEAADDARDAEVKPTTYSAQTNRQGILSLGMETLELAFCERHSSLSSFIDVTSSYVPPQYCYIHPKTSAGSVQERSACAMEGRKQHLPRPLGFYEDILVESSRFCLFLPEEPCSDNSLRNPVRIYYYQTSFRLDARLVFGRSSPVSARCRRSDPSTMHHFNANRKNQISHIFEEAVRKSIHETGKENKNQNA</sequence>
<feature type="domain" description="Histidine kinase" evidence="4">
    <location>
        <begin position="461"/>
        <end position="682"/>
    </location>
</feature>
<dbReference type="PROSITE" id="PS50110">
    <property type="entry name" value="RESPONSE_REGULATORY"/>
    <property type="match status" value="1"/>
</dbReference>
<keyword evidence="1 3" id="KW-0597">Phosphoprotein</keyword>
<keyword evidence="6" id="KW-0808">Transferase</keyword>
<evidence type="ECO:0000256" key="2">
    <source>
        <dbReference type="ARBA" id="ARBA00023012"/>
    </source>
</evidence>
<dbReference type="Pfam" id="PF02518">
    <property type="entry name" value="HATPase_c"/>
    <property type="match status" value="1"/>
</dbReference>
<dbReference type="SUPFAM" id="SSF47384">
    <property type="entry name" value="Homodimeric domain of signal transducing histidine kinase"/>
    <property type="match status" value="1"/>
</dbReference>
<dbReference type="SUPFAM" id="SSF55874">
    <property type="entry name" value="ATPase domain of HSP90 chaperone/DNA topoisomerase II/histidine kinase"/>
    <property type="match status" value="1"/>
</dbReference>
<dbReference type="PANTHER" id="PTHR45339">
    <property type="entry name" value="HYBRID SIGNAL TRANSDUCTION HISTIDINE KINASE J"/>
    <property type="match status" value="1"/>
</dbReference>